<comment type="caution">
    <text evidence="1">The sequence shown here is derived from an EMBL/GenBank/DDBJ whole genome shotgun (WGS) entry which is preliminary data.</text>
</comment>
<sequence>MHNNSGVSCRAALEYSKAGGRRLAVAMACVQDPIFPILSVSMLTEKSRRVLPTTRPSAWRRLAKTHANKALAALHAARETIFAASH</sequence>
<dbReference type="AlphaFoldDB" id="A0A5B7HX36"/>
<accession>A0A5B7HX36</accession>
<organism evidence="1 2">
    <name type="scientific">Portunus trituberculatus</name>
    <name type="common">Swimming crab</name>
    <name type="synonym">Neptunus trituberculatus</name>
    <dbReference type="NCBI Taxonomy" id="210409"/>
    <lineage>
        <taxon>Eukaryota</taxon>
        <taxon>Metazoa</taxon>
        <taxon>Ecdysozoa</taxon>
        <taxon>Arthropoda</taxon>
        <taxon>Crustacea</taxon>
        <taxon>Multicrustacea</taxon>
        <taxon>Malacostraca</taxon>
        <taxon>Eumalacostraca</taxon>
        <taxon>Eucarida</taxon>
        <taxon>Decapoda</taxon>
        <taxon>Pleocyemata</taxon>
        <taxon>Brachyura</taxon>
        <taxon>Eubrachyura</taxon>
        <taxon>Portunoidea</taxon>
        <taxon>Portunidae</taxon>
        <taxon>Portuninae</taxon>
        <taxon>Portunus</taxon>
    </lineage>
</organism>
<name>A0A5B7HX36_PORTR</name>
<dbReference type="EMBL" id="VSRR010038889">
    <property type="protein sequence ID" value="MPC74415.1"/>
    <property type="molecule type" value="Genomic_DNA"/>
</dbReference>
<gene>
    <name evidence="1" type="ORF">E2C01_068773</name>
</gene>
<keyword evidence="2" id="KW-1185">Reference proteome</keyword>
<evidence type="ECO:0000313" key="2">
    <source>
        <dbReference type="Proteomes" id="UP000324222"/>
    </source>
</evidence>
<protein>
    <submittedName>
        <fullName evidence="1">Uncharacterized protein</fullName>
    </submittedName>
</protein>
<proteinExistence type="predicted"/>
<reference evidence="1 2" key="1">
    <citation type="submission" date="2019-05" db="EMBL/GenBank/DDBJ databases">
        <title>Another draft genome of Portunus trituberculatus and its Hox gene families provides insights of decapod evolution.</title>
        <authorList>
            <person name="Jeong J.-H."/>
            <person name="Song I."/>
            <person name="Kim S."/>
            <person name="Choi T."/>
            <person name="Kim D."/>
            <person name="Ryu S."/>
            <person name="Kim W."/>
        </authorList>
    </citation>
    <scope>NUCLEOTIDE SEQUENCE [LARGE SCALE GENOMIC DNA]</scope>
    <source>
        <tissue evidence="1">Muscle</tissue>
    </source>
</reference>
<evidence type="ECO:0000313" key="1">
    <source>
        <dbReference type="EMBL" id="MPC74415.1"/>
    </source>
</evidence>
<dbReference type="Proteomes" id="UP000324222">
    <property type="component" value="Unassembled WGS sequence"/>
</dbReference>